<organism evidence="3 4">
    <name type="scientific">Nomascus leucogenys</name>
    <name type="common">Northern white-cheeked gibbon</name>
    <name type="synonym">Hylobates leucogenys</name>
    <dbReference type="NCBI Taxonomy" id="61853"/>
    <lineage>
        <taxon>Eukaryota</taxon>
        <taxon>Metazoa</taxon>
        <taxon>Chordata</taxon>
        <taxon>Craniata</taxon>
        <taxon>Vertebrata</taxon>
        <taxon>Euteleostomi</taxon>
        <taxon>Mammalia</taxon>
        <taxon>Eutheria</taxon>
        <taxon>Euarchontoglires</taxon>
        <taxon>Primates</taxon>
        <taxon>Haplorrhini</taxon>
        <taxon>Catarrhini</taxon>
        <taxon>Hylobatidae</taxon>
        <taxon>Nomascus</taxon>
    </lineage>
</organism>
<dbReference type="Ensembl" id="ENSNLET00000038846.1">
    <property type="protein sequence ID" value="ENSNLEP00000048886.1"/>
    <property type="gene ID" value="ENSNLEG00000017945.2"/>
</dbReference>
<dbReference type="PANTHER" id="PTHR32428:SF3">
    <property type="entry name" value="PROLINE-RICH PROTEIN 5-LIKE"/>
    <property type="match status" value="1"/>
</dbReference>
<dbReference type="EMBL" id="ADFV01113481">
    <property type="status" value="NOT_ANNOTATED_CDS"/>
    <property type="molecule type" value="Genomic_DNA"/>
</dbReference>
<dbReference type="EMBL" id="ADFV01113480">
    <property type="status" value="NOT_ANNOTATED_CDS"/>
    <property type="molecule type" value="Genomic_DNA"/>
</dbReference>
<reference evidence="3 4" key="1">
    <citation type="submission" date="2012-10" db="EMBL/GenBank/DDBJ databases">
        <authorList>
            <consortium name="Gibbon Genome Sequencing Consortium"/>
        </authorList>
    </citation>
    <scope>NUCLEOTIDE SEQUENCE [LARGE SCALE GENOMIC DNA]</scope>
</reference>
<evidence type="ECO:0000256" key="2">
    <source>
        <dbReference type="SAM" id="MobiDB-lite"/>
    </source>
</evidence>
<dbReference type="PANTHER" id="PTHR32428">
    <property type="entry name" value="TARGET OF RAPAMYCIN COMPLEX 2 SUBUNIT BIT61-RELATED"/>
    <property type="match status" value="1"/>
</dbReference>
<reference evidence="3" key="3">
    <citation type="submission" date="2025-09" db="UniProtKB">
        <authorList>
            <consortium name="Ensembl"/>
        </authorList>
    </citation>
    <scope>IDENTIFICATION</scope>
</reference>
<dbReference type="Proteomes" id="UP000001073">
    <property type="component" value="Chromosome 15"/>
</dbReference>
<evidence type="ECO:0000313" key="3">
    <source>
        <dbReference type="Ensembl" id="ENSNLEP00000048886.1"/>
    </source>
</evidence>
<evidence type="ECO:0000256" key="1">
    <source>
        <dbReference type="ARBA" id="ARBA00010453"/>
    </source>
</evidence>
<evidence type="ECO:0000313" key="4">
    <source>
        <dbReference type="Proteomes" id="UP000001073"/>
    </source>
</evidence>
<accession>A0A2I3HZG6</accession>
<name>A0A2I3HZG6_NOMLE</name>
<dbReference type="GeneTree" id="ENSGT00530000063981"/>
<feature type="region of interest" description="Disordered" evidence="2">
    <location>
        <begin position="319"/>
        <end position="361"/>
    </location>
</feature>
<dbReference type="InterPro" id="IPR013745">
    <property type="entry name" value="Bit61/PRR5"/>
</dbReference>
<protein>
    <submittedName>
        <fullName evidence="3">Proline rich 5 like</fullName>
    </submittedName>
</protein>
<keyword evidence="4" id="KW-1185">Reference proteome</keyword>
<dbReference type="GO" id="GO:0031932">
    <property type="term" value="C:TORC2 complex"/>
    <property type="evidence" value="ECO:0007669"/>
    <property type="project" value="TreeGrafter"/>
</dbReference>
<feature type="compositionally biased region" description="Polar residues" evidence="2">
    <location>
        <begin position="328"/>
        <end position="337"/>
    </location>
</feature>
<comment type="similarity">
    <text evidence="1">Belongs to the PROTOR family.</text>
</comment>
<dbReference type="AlphaFoldDB" id="A0A2I3HZG6"/>
<dbReference type="Pfam" id="PF08539">
    <property type="entry name" value="HbrB"/>
    <property type="match status" value="1"/>
</dbReference>
<proteinExistence type="inferred from homology"/>
<gene>
    <name evidence="3" type="primary">PRR5L</name>
</gene>
<dbReference type="GO" id="GO:0038203">
    <property type="term" value="P:TORC2 signaling"/>
    <property type="evidence" value="ECO:0007669"/>
    <property type="project" value="TreeGrafter"/>
</dbReference>
<reference evidence="3" key="2">
    <citation type="submission" date="2025-08" db="UniProtKB">
        <authorList>
            <consortium name="Ensembl"/>
        </authorList>
    </citation>
    <scope>IDENTIFICATION</scope>
</reference>
<sequence>MTRGFAPILPVEFHKMGSFRRPRPRFMSSPVLSDLPRFQATRQALQLSSSSAWNSVQTAVINVFKGGGLQSNELYALNENIRYRVHHSRSGNQLLAKGLFFVEEKIKLCEGENRIEVLAEVWDHFFTETLPTLQAIFYPVQGQELTIRQISLLGFRDLVLLKVKLGDLLLLAQSKLPSSIVQMLLILQSVHEPTGPSESYLQLEELVKQVVSPFLGISGDRSFSGPTYTLARRHSRVRPKVTVLNYASPITTVSRPLNEMVLTPLTEQEGEAYLEKCGSVRRHTVANAHSDIQLLAMATMMHSGLGEEAGSEDKCLLLPPSFPPPHRQCSSEPNITDSPDGLEEGARGSQEGSELNCASLS</sequence>
<feature type="compositionally biased region" description="Polar residues" evidence="2">
    <location>
        <begin position="350"/>
        <end position="361"/>
    </location>
</feature>